<feature type="transmembrane region" description="Helical" evidence="1">
    <location>
        <begin position="98"/>
        <end position="118"/>
    </location>
</feature>
<dbReference type="EMBL" id="JACEFO010002299">
    <property type="protein sequence ID" value="KAF8667505.1"/>
    <property type="molecule type" value="Genomic_DNA"/>
</dbReference>
<dbReference type="Pfam" id="PF12442">
    <property type="entry name" value="DUF3681"/>
    <property type="match status" value="1"/>
</dbReference>
<gene>
    <name evidence="2" type="ORF">HU200_052700</name>
</gene>
<dbReference type="PANTHER" id="PTHR33530">
    <property type="entry name" value="OS01G0147100 PROTEIN"/>
    <property type="match status" value="1"/>
</dbReference>
<feature type="transmembrane region" description="Helical" evidence="1">
    <location>
        <begin position="60"/>
        <end position="83"/>
    </location>
</feature>
<sequence>MAAILGEPIGLMAEARLNPARMPVALISLGFILSTAAAALMIFKAPGGVLLRLHGDTSGYVYYGILGGVVIWGFAEASFGYWVVPRDPDGWHAAGKTLLWVSLLPLVLVFALGGLAFLK</sequence>
<accession>A0A835AN59</accession>
<keyword evidence="1" id="KW-0472">Membrane</keyword>
<evidence type="ECO:0000313" key="2">
    <source>
        <dbReference type="EMBL" id="KAF8667505.1"/>
    </source>
</evidence>
<dbReference type="PANTHER" id="PTHR33530:SF12">
    <property type="entry name" value="MAJOR FACILITATOR SUPERFAMILY (MFS) PROFILE DOMAIN-CONTAINING PROTEIN"/>
    <property type="match status" value="1"/>
</dbReference>
<dbReference type="InterPro" id="IPR022149">
    <property type="entry name" value="DUF3681"/>
</dbReference>
<evidence type="ECO:0000256" key="1">
    <source>
        <dbReference type="SAM" id="Phobius"/>
    </source>
</evidence>
<dbReference type="AlphaFoldDB" id="A0A835AN59"/>
<organism evidence="2 3">
    <name type="scientific">Digitaria exilis</name>
    <dbReference type="NCBI Taxonomy" id="1010633"/>
    <lineage>
        <taxon>Eukaryota</taxon>
        <taxon>Viridiplantae</taxon>
        <taxon>Streptophyta</taxon>
        <taxon>Embryophyta</taxon>
        <taxon>Tracheophyta</taxon>
        <taxon>Spermatophyta</taxon>
        <taxon>Magnoliopsida</taxon>
        <taxon>Liliopsida</taxon>
        <taxon>Poales</taxon>
        <taxon>Poaceae</taxon>
        <taxon>PACMAD clade</taxon>
        <taxon>Panicoideae</taxon>
        <taxon>Panicodae</taxon>
        <taxon>Paniceae</taxon>
        <taxon>Anthephorinae</taxon>
        <taxon>Digitaria</taxon>
    </lineage>
</organism>
<reference evidence="2" key="1">
    <citation type="submission" date="2020-07" db="EMBL/GenBank/DDBJ databases">
        <title>Genome sequence and genetic diversity analysis of an under-domesticated orphan crop, white fonio (Digitaria exilis).</title>
        <authorList>
            <person name="Bennetzen J.L."/>
            <person name="Chen S."/>
            <person name="Ma X."/>
            <person name="Wang X."/>
            <person name="Yssel A.E.J."/>
            <person name="Chaluvadi S.R."/>
            <person name="Johnson M."/>
            <person name="Gangashetty P."/>
            <person name="Hamidou F."/>
            <person name="Sanogo M.D."/>
            <person name="Zwaenepoel A."/>
            <person name="Wallace J."/>
            <person name="Van De Peer Y."/>
            <person name="Van Deynze A."/>
        </authorList>
    </citation>
    <scope>NUCLEOTIDE SEQUENCE</scope>
    <source>
        <tissue evidence="2">Leaves</tissue>
    </source>
</reference>
<comment type="caution">
    <text evidence="2">The sequence shown here is derived from an EMBL/GenBank/DDBJ whole genome shotgun (WGS) entry which is preliminary data.</text>
</comment>
<dbReference type="OrthoDB" id="687678at2759"/>
<name>A0A835AN59_9POAL</name>
<keyword evidence="3" id="KW-1185">Reference proteome</keyword>
<feature type="transmembrane region" description="Helical" evidence="1">
    <location>
        <begin position="20"/>
        <end position="40"/>
    </location>
</feature>
<proteinExistence type="predicted"/>
<evidence type="ECO:0000313" key="3">
    <source>
        <dbReference type="Proteomes" id="UP000636709"/>
    </source>
</evidence>
<dbReference type="Proteomes" id="UP000636709">
    <property type="component" value="Unassembled WGS sequence"/>
</dbReference>
<protein>
    <submittedName>
        <fullName evidence="2">Uncharacterized protein</fullName>
    </submittedName>
</protein>
<keyword evidence="1" id="KW-0812">Transmembrane</keyword>
<keyword evidence="1" id="KW-1133">Transmembrane helix</keyword>